<organism evidence="1 2">
    <name type="scientific">Calycina marina</name>
    <dbReference type="NCBI Taxonomy" id="1763456"/>
    <lineage>
        <taxon>Eukaryota</taxon>
        <taxon>Fungi</taxon>
        <taxon>Dikarya</taxon>
        <taxon>Ascomycota</taxon>
        <taxon>Pezizomycotina</taxon>
        <taxon>Leotiomycetes</taxon>
        <taxon>Helotiales</taxon>
        <taxon>Pezizellaceae</taxon>
        <taxon>Calycina</taxon>
    </lineage>
</organism>
<evidence type="ECO:0000313" key="1">
    <source>
        <dbReference type="EMBL" id="KAG9245624.1"/>
    </source>
</evidence>
<proteinExistence type="predicted"/>
<protein>
    <submittedName>
        <fullName evidence="1">Uncharacterized protein</fullName>
    </submittedName>
</protein>
<dbReference type="EMBL" id="MU253837">
    <property type="protein sequence ID" value="KAG9245624.1"/>
    <property type="molecule type" value="Genomic_DNA"/>
</dbReference>
<evidence type="ECO:0000313" key="2">
    <source>
        <dbReference type="Proteomes" id="UP000887226"/>
    </source>
</evidence>
<name>A0A9P8CFX6_9HELO</name>
<reference evidence="1" key="1">
    <citation type="journal article" date="2021" name="IMA Fungus">
        <title>Genomic characterization of three marine fungi, including Emericellopsis atlantica sp. nov. with signatures of a generalist lifestyle and marine biomass degradation.</title>
        <authorList>
            <person name="Hagestad O.C."/>
            <person name="Hou L."/>
            <person name="Andersen J.H."/>
            <person name="Hansen E.H."/>
            <person name="Altermark B."/>
            <person name="Li C."/>
            <person name="Kuhnert E."/>
            <person name="Cox R.J."/>
            <person name="Crous P.W."/>
            <person name="Spatafora J.W."/>
            <person name="Lail K."/>
            <person name="Amirebrahimi M."/>
            <person name="Lipzen A."/>
            <person name="Pangilinan J."/>
            <person name="Andreopoulos W."/>
            <person name="Hayes R.D."/>
            <person name="Ng V."/>
            <person name="Grigoriev I.V."/>
            <person name="Jackson S.A."/>
            <person name="Sutton T.D.S."/>
            <person name="Dobson A.D.W."/>
            <person name="Rama T."/>
        </authorList>
    </citation>
    <scope>NUCLEOTIDE SEQUENCE</scope>
    <source>
        <strain evidence="1">TRa3180A</strain>
    </source>
</reference>
<accession>A0A9P8CFX6</accession>
<gene>
    <name evidence="1" type="ORF">BJ878DRAFT_479041</name>
</gene>
<keyword evidence="2" id="KW-1185">Reference proteome</keyword>
<sequence length="287" mass="32685">MPRFRAIPLLRARQLSENEELVQVKETRPKRRARNGEKDESKYFLSYGDMLANILQAKGNSVPSSNSLDTPPVATDPFSGMARNFTIVDAPQKLMSRDANAYTDLPTDIHFTIFDMLVGNKTVTVNFYLHTDNTIRTLNGPDFGTFDPRTTKFLIDTSGAPTNHFKSAVAKLELNVMRADLIKLTTPPVHRSTLRFLTISIRSQWAFLNLIDNAVEFLNLECLEIIYDRRHSGFSYAYKEADSNAFHDLFWHSFWERSMLCHPGKSCTGCVNCILHINRSPEACPWC</sequence>
<dbReference type="Proteomes" id="UP000887226">
    <property type="component" value="Unassembled WGS sequence"/>
</dbReference>
<comment type="caution">
    <text evidence="1">The sequence shown here is derived from an EMBL/GenBank/DDBJ whole genome shotgun (WGS) entry which is preliminary data.</text>
</comment>
<dbReference type="AlphaFoldDB" id="A0A9P8CFX6"/>